<dbReference type="InterPro" id="IPR051692">
    <property type="entry name" value="OMP-like"/>
</dbReference>
<evidence type="ECO:0000256" key="1">
    <source>
        <dbReference type="ARBA" id="ARBA00004442"/>
    </source>
</evidence>
<keyword evidence="4" id="KW-0998">Cell outer membrane</keyword>
<sequence length="201" mass="20920">MKFTPLVIALSASLAFSASALAADMTGETAPYDWSGVYVGVHAGGAWARADDSADRVNLGGGAIGGYAGANWQVGKWVVGIEGDVNFTANDGAIYGIDIGTGWQGALRGRLGYAIDSLLVYGAGGLAVSEVSVDAAPIIDETETFAGWTVGAGVEYAFTQNWVTRLDYRYSDYGGSNFGFMGTTDVDVTEHAVRVGVGYKF</sequence>
<dbReference type="PANTHER" id="PTHR34001">
    <property type="entry name" value="BLL7405 PROTEIN"/>
    <property type="match status" value="1"/>
</dbReference>
<dbReference type="Proteomes" id="UP001556196">
    <property type="component" value="Unassembled WGS sequence"/>
</dbReference>
<evidence type="ECO:0000256" key="6">
    <source>
        <dbReference type="SAM" id="SignalP"/>
    </source>
</evidence>
<evidence type="ECO:0000256" key="4">
    <source>
        <dbReference type="ARBA" id="ARBA00023237"/>
    </source>
</evidence>
<protein>
    <submittedName>
        <fullName evidence="8">Outer membrane protein</fullName>
    </submittedName>
</protein>
<dbReference type="InterPro" id="IPR011250">
    <property type="entry name" value="OMP/PagP_B-barrel"/>
</dbReference>
<keyword evidence="9" id="KW-1185">Reference proteome</keyword>
<evidence type="ECO:0000256" key="2">
    <source>
        <dbReference type="ARBA" id="ARBA00022729"/>
    </source>
</evidence>
<evidence type="ECO:0000256" key="3">
    <source>
        <dbReference type="ARBA" id="ARBA00023136"/>
    </source>
</evidence>
<evidence type="ECO:0000313" key="9">
    <source>
        <dbReference type="Proteomes" id="UP001556196"/>
    </source>
</evidence>
<gene>
    <name evidence="8" type="ORF">ABUE31_13745</name>
</gene>
<dbReference type="PANTHER" id="PTHR34001:SF3">
    <property type="entry name" value="BLL7405 PROTEIN"/>
    <property type="match status" value="1"/>
</dbReference>
<keyword evidence="3" id="KW-0472">Membrane</keyword>
<comment type="similarity">
    <text evidence="5">Belongs to the Omp25/RopB family.</text>
</comment>
<dbReference type="Gene3D" id="2.40.160.20">
    <property type="match status" value="1"/>
</dbReference>
<dbReference type="InterPro" id="IPR027385">
    <property type="entry name" value="Beta-barrel_OMP"/>
</dbReference>
<dbReference type="RefSeq" id="WP_367724211.1">
    <property type="nucleotide sequence ID" value="NZ_JBFOCH010000116.1"/>
</dbReference>
<dbReference type="SUPFAM" id="SSF56925">
    <property type="entry name" value="OMPA-like"/>
    <property type="match status" value="1"/>
</dbReference>
<evidence type="ECO:0000313" key="8">
    <source>
        <dbReference type="EMBL" id="MEW9807050.1"/>
    </source>
</evidence>
<evidence type="ECO:0000256" key="5">
    <source>
        <dbReference type="ARBA" id="ARBA00038306"/>
    </source>
</evidence>
<comment type="caution">
    <text evidence="8">The sequence shown here is derived from an EMBL/GenBank/DDBJ whole genome shotgun (WGS) entry which is preliminary data.</text>
</comment>
<feature type="signal peptide" evidence="6">
    <location>
        <begin position="1"/>
        <end position="22"/>
    </location>
</feature>
<feature type="chain" id="PRO_5046947677" evidence="6">
    <location>
        <begin position="23"/>
        <end position="201"/>
    </location>
</feature>
<reference evidence="8 9" key="1">
    <citation type="submission" date="2024-06" db="EMBL/GenBank/DDBJ databases">
        <authorList>
            <person name="Tuo L."/>
        </authorList>
    </citation>
    <scope>NUCLEOTIDE SEQUENCE [LARGE SCALE GENOMIC DNA]</scope>
    <source>
        <strain evidence="8 9">ZMM04-5</strain>
    </source>
</reference>
<organism evidence="8 9">
    <name type="scientific">Mesorhizobium marinum</name>
    <dbReference type="NCBI Taxonomy" id="3228790"/>
    <lineage>
        <taxon>Bacteria</taxon>
        <taxon>Pseudomonadati</taxon>
        <taxon>Pseudomonadota</taxon>
        <taxon>Alphaproteobacteria</taxon>
        <taxon>Hyphomicrobiales</taxon>
        <taxon>Phyllobacteriaceae</taxon>
        <taxon>Mesorhizobium</taxon>
    </lineage>
</organism>
<proteinExistence type="inferred from homology"/>
<name>A0ABV3R1U5_9HYPH</name>
<dbReference type="EMBL" id="JBFOCI010000004">
    <property type="protein sequence ID" value="MEW9807050.1"/>
    <property type="molecule type" value="Genomic_DNA"/>
</dbReference>
<evidence type="ECO:0000259" key="7">
    <source>
        <dbReference type="Pfam" id="PF13505"/>
    </source>
</evidence>
<feature type="domain" description="Outer membrane protein beta-barrel" evidence="7">
    <location>
        <begin position="9"/>
        <end position="201"/>
    </location>
</feature>
<accession>A0ABV3R1U5</accession>
<keyword evidence="2 6" id="KW-0732">Signal</keyword>
<dbReference type="Pfam" id="PF13505">
    <property type="entry name" value="OMP_b-brl"/>
    <property type="match status" value="1"/>
</dbReference>
<comment type="subcellular location">
    <subcellularLocation>
        <location evidence="1">Cell outer membrane</location>
    </subcellularLocation>
</comment>